<dbReference type="AlphaFoldDB" id="A0A399CX57"/>
<evidence type="ECO:0000259" key="3">
    <source>
        <dbReference type="Pfam" id="PF01522"/>
    </source>
</evidence>
<dbReference type="InterPro" id="IPR011330">
    <property type="entry name" value="Glyco_hydro/deAcase_b/a-brl"/>
</dbReference>
<evidence type="ECO:0000313" key="5">
    <source>
        <dbReference type="Proteomes" id="UP000266441"/>
    </source>
</evidence>
<evidence type="ECO:0000256" key="2">
    <source>
        <dbReference type="ARBA" id="ARBA00022729"/>
    </source>
</evidence>
<organism evidence="4 5">
    <name type="scientific">Mariniphaga sediminis</name>
    <dbReference type="NCBI Taxonomy" id="1628158"/>
    <lineage>
        <taxon>Bacteria</taxon>
        <taxon>Pseudomonadati</taxon>
        <taxon>Bacteroidota</taxon>
        <taxon>Bacteroidia</taxon>
        <taxon>Marinilabiliales</taxon>
        <taxon>Prolixibacteraceae</taxon>
        <taxon>Mariniphaga</taxon>
    </lineage>
</organism>
<dbReference type="PANTHER" id="PTHR34216">
    <property type="match status" value="1"/>
</dbReference>
<dbReference type="Proteomes" id="UP000266441">
    <property type="component" value="Unassembled WGS sequence"/>
</dbReference>
<dbReference type="OrthoDB" id="9806342at2"/>
<proteinExistence type="predicted"/>
<dbReference type="GO" id="GO:0005576">
    <property type="term" value="C:extracellular region"/>
    <property type="evidence" value="ECO:0007669"/>
    <property type="project" value="UniProtKB-SubCell"/>
</dbReference>
<comment type="caution">
    <text evidence="4">The sequence shown here is derived from an EMBL/GenBank/DDBJ whole genome shotgun (WGS) entry which is preliminary data.</text>
</comment>
<sequence length="286" mass="33089">MRHLNIMELSFYPYHLNIFSELKNMGKGRYRNLRTVFILFIIIITGGCKNTGKITEPGVILTFDDRNMLNWEKQIPLFAKYNAHVTFFVDRFDELTPEQLQALKRLKEAGHTIGCHGLRHRKAAEFCEKFSVEDYIVAEIEPAIKVMEEKGFPPMCFAYPNSNHSALTDSVLLNYFRYLRSGGIRIDDSSSNKEKAFVPVNDIRGKGRLDGVSFHPKSKNDDLVLQVKDAIKRLKENNELLVLYAHDIRNLGEEGPKNYITVEALDEILSYAHKYQIKFYSYEELP</sequence>
<dbReference type="CDD" id="cd10967">
    <property type="entry name" value="CE4_GLA_like_6s"/>
    <property type="match status" value="1"/>
</dbReference>
<reference evidence="4 5" key="1">
    <citation type="journal article" date="2015" name="Int. J. Syst. Evol. Microbiol.">
        <title>Mariniphaga sediminis sp. nov., isolated from coastal sediment.</title>
        <authorList>
            <person name="Wang F.Q."/>
            <person name="Shen Q.Y."/>
            <person name="Chen G.J."/>
            <person name="Du Z.J."/>
        </authorList>
    </citation>
    <scope>NUCLEOTIDE SEQUENCE [LARGE SCALE GENOMIC DNA]</scope>
    <source>
        <strain evidence="4 5">SY21</strain>
    </source>
</reference>
<gene>
    <name evidence="4" type="ORF">D1164_21775</name>
</gene>
<dbReference type="Pfam" id="PF01522">
    <property type="entry name" value="Polysacc_deac_1"/>
    <property type="match status" value="1"/>
</dbReference>
<accession>A0A399CX57</accession>
<dbReference type="SUPFAM" id="SSF88713">
    <property type="entry name" value="Glycoside hydrolase/deacetylase"/>
    <property type="match status" value="1"/>
</dbReference>
<feature type="domain" description="NodB homology" evidence="3">
    <location>
        <begin position="55"/>
        <end position="170"/>
    </location>
</feature>
<keyword evidence="2" id="KW-0732">Signal</keyword>
<comment type="subcellular location">
    <subcellularLocation>
        <location evidence="1">Secreted</location>
    </subcellularLocation>
</comment>
<evidence type="ECO:0000313" key="4">
    <source>
        <dbReference type="EMBL" id="RIH63062.1"/>
    </source>
</evidence>
<dbReference type="Gene3D" id="3.20.20.370">
    <property type="entry name" value="Glycoside hydrolase/deacetylase"/>
    <property type="match status" value="1"/>
</dbReference>
<protein>
    <submittedName>
        <fullName evidence="4">DUF2334 domain-containing protein</fullName>
    </submittedName>
</protein>
<dbReference type="GO" id="GO:0005975">
    <property type="term" value="P:carbohydrate metabolic process"/>
    <property type="evidence" value="ECO:0007669"/>
    <property type="project" value="InterPro"/>
</dbReference>
<dbReference type="PANTHER" id="PTHR34216:SF3">
    <property type="entry name" value="POLY-BETA-1,6-N-ACETYL-D-GLUCOSAMINE N-DEACETYLASE"/>
    <property type="match status" value="1"/>
</dbReference>
<dbReference type="GO" id="GO:0016810">
    <property type="term" value="F:hydrolase activity, acting on carbon-nitrogen (but not peptide) bonds"/>
    <property type="evidence" value="ECO:0007669"/>
    <property type="project" value="InterPro"/>
</dbReference>
<dbReference type="InterPro" id="IPR051398">
    <property type="entry name" value="Polysacch_Deacetylase"/>
</dbReference>
<dbReference type="EMBL" id="QWET01000027">
    <property type="protein sequence ID" value="RIH63062.1"/>
    <property type="molecule type" value="Genomic_DNA"/>
</dbReference>
<keyword evidence="5" id="KW-1185">Reference proteome</keyword>
<dbReference type="InterPro" id="IPR002509">
    <property type="entry name" value="NODB_dom"/>
</dbReference>
<name>A0A399CX57_9BACT</name>
<evidence type="ECO:0000256" key="1">
    <source>
        <dbReference type="ARBA" id="ARBA00004613"/>
    </source>
</evidence>